<evidence type="ECO:0000256" key="2">
    <source>
        <dbReference type="ARBA" id="ARBA00022980"/>
    </source>
</evidence>
<name>A0A8J8Q528_9EURY</name>
<evidence type="ECO:0000256" key="5">
    <source>
        <dbReference type="HAMAP-Rule" id="MF_00369"/>
    </source>
</evidence>
<dbReference type="Proteomes" id="UP000766904">
    <property type="component" value="Unassembled WGS sequence"/>
</dbReference>
<gene>
    <name evidence="5" type="primary">rpl21e</name>
    <name evidence="7" type="ORF">CV102_07965</name>
</gene>
<comment type="caution">
    <text evidence="7">The sequence shown here is derived from an EMBL/GenBank/DDBJ whole genome shotgun (WGS) entry which is preliminary data.</text>
</comment>
<dbReference type="InterPro" id="IPR036948">
    <property type="entry name" value="Ribosomal_eL21_sf"/>
</dbReference>
<evidence type="ECO:0000256" key="6">
    <source>
        <dbReference type="SAM" id="MobiDB-lite"/>
    </source>
</evidence>
<evidence type="ECO:0000313" key="7">
    <source>
        <dbReference type="EMBL" id="TYL39212.1"/>
    </source>
</evidence>
<evidence type="ECO:0000256" key="1">
    <source>
        <dbReference type="ARBA" id="ARBA00008427"/>
    </source>
</evidence>
<dbReference type="PANTHER" id="PTHR20981">
    <property type="entry name" value="60S RIBOSOMAL PROTEIN L21"/>
    <property type="match status" value="1"/>
</dbReference>
<evidence type="ECO:0000256" key="3">
    <source>
        <dbReference type="ARBA" id="ARBA00023274"/>
    </source>
</evidence>
<dbReference type="InterPro" id="IPR008991">
    <property type="entry name" value="Translation_prot_SH3-like_sf"/>
</dbReference>
<dbReference type="InterPro" id="IPR001147">
    <property type="entry name" value="Ribosomal_eL21"/>
</dbReference>
<evidence type="ECO:0000313" key="8">
    <source>
        <dbReference type="Proteomes" id="UP000766904"/>
    </source>
</evidence>
<comment type="similarity">
    <text evidence="1 5">Belongs to the eukaryotic ribosomal protein eL21 family.</text>
</comment>
<dbReference type="Gene3D" id="2.30.30.70">
    <property type="entry name" value="Ribosomal protein L21"/>
    <property type="match status" value="1"/>
</dbReference>
<dbReference type="HAMAP" id="MF_00369">
    <property type="entry name" value="Ribosomal_eL21"/>
    <property type="match status" value="1"/>
</dbReference>
<dbReference type="EMBL" id="PHNJ01000003">
    <property type="protein sequence ID" value="TYL39212.1"/>
    <property type="molecule type" value="Genomic_DNA"/>
</dbReference>
<keyword evidence="2 5" id="KW-0689">Ribosomal protein</keyword>
<keyword evidence="3 5" id="KW-0687">Ribonucleoprotein</keyword>
<accession>A0A8J8Q528</accession>
<dbReference type="OrthoDB" id="6295at2157"/>
<reference evidence="7" key="1">
    <citation type="submission" date="2017-11" db="EMBL/GenBank/DDBJ databases">
        <authorList>
            <person name="Kajale S.C."/>
            <person name="Sharma A."/>
        </authorList>
    </citation>
    <scope>NUCLEOTIDE SEQUENCE</scope>
    <source>
        <strain evidence="7">LS1_42</strain>
    </source>
</reference>
<dbReference type="GO" id="GO:0006412">
    <property type="term" value="P:translation"/>
    <property type="evidence" value="ECO:0007669"/>
    <property type="project" value="UniProtKB-UniRule"/>
</dbReference>
<evidence type="ECO:0000256" key="4">
    <source>
        <dbReference type="ARBA" id="ARBA00035219"/>
    </source>
</evidence>
<feature type="region of interest" description="Disordered" evidence="6">
    <location>
        <begin position="1"/>
        <end position="30"/>
    </location>
</feature>
<dbReference type="GO" id="GO:0003735">
    <property type="term" value="F:structural constituent of ribosome"/>
    <property type="evidence" value="ECO:0007669"/>
    <property type="project" value="InterPro"/>
</dbReference>
<dbReference type="GO" id="GO:0005840">
    <property type="term" value="C:ribosome"/>
    <property type="evidence" value="ECO:0007669"/>
    <property type="project" value="UniProtKB-KW"/>
</dbReference>
<dbReference type="RefSeq" id="WP_148857355.1">
    <property type="nucleotide sequence ID" value="NZ_PHNJ01000003.1"/>
</dbReference>
<dbReference type="SUPFAM" id="SSF50104">
    <property type="entry name" value="Translation proteins SH3-like domain"/>
    <property type="match status" value="1"/>
</dbReference>
<keyword evidence="8" id="KW-1185">Reference proteome</keyword>
<sequence length="102" mass="11313">MPNSKGPRQGTRNKLSNTPRDRGASPPQRAIQQYDDGQKVHLKIDPSIQDGRFHPRFDGRTGEVVGKQGNAFKVQIVDGGKEKTLIVTAAHLRAQDQDEVRV</sequence>
<dbReference type="AlphaFoldDB" id="A0A8J8Q528"/>
<dbReference type="GO" id="GO:1990904">
    <property type="term" value="C:ribonucleoprotein complex"/>
    <property type="evidence" value="ECO:0007669"/>
    <property type="project" value="UniProtKB-KW"/>
</dbReference>
<proteinExistence type="inferred from homology"/>
<dbReference type="PROSITE" id="PS01171">
    <property type="entry name" value="RIBOSOMAL_L21E"/>
    <property type="match status" value="1"/>
</dbReference>
<dbReference type="InterPro" id="IPR022856">
    <property type="entry name" value="Ribosomal_eL21_arc"/>
</dbReference>
<protein>
    <recommendedName>
        <fullName evidence="4 5">Large ribosomal subunit protein eL21</fullName>
    </recommendedName>
</protein>
<dbReference type="NCBIfam" id="NF003303">
    <property type="entry name" value="PRK04306.1"/>
    <property type="match status" value="1"/>
</dbReference>
<dbReference type="InterPro" id="IPR018259">
    <property type="entry name" value="Ribosomal_eL21_CS"/>
</dbReference>
<organism evidence="7 8">
    <name type="scientific">Natronococcus pandeyae</name>
    <dbReference type="NCBI Taxonomy" id="2055836"/>
    <lineage>
        <taxon>Archaea</taxon>
        <taxon>Methanobacteriati</taxon>
        <taxon>Methanobacteriota</taxon>
        <taxon>Stenosarchaea group</taxon>
        <taxon>Halobacteria</taxon>
        <taxon>Halobacteriales</taxon>
        <taxon>Natrialbaceae</taxon>
        <taxon>Natronococcus</taxon>
    </lineage>
</organism>
<dbReference type="Pfam" id="PF01157">
    <property type="entry name" value="Ribosomal_L21e"/>
    <property type="match status" value="1"/>
</dbReference>